<dbReference type="AlphaFoldDB" id="I9AJT9"/>
<name>I9AJT9_9BACE</name>
<dbReference type="Proteomes" id="UP000003566">
    <property type="component" value="Unassembled WGS sequence"/>
</dbReference>
<organism evidence="1 2">
    <name type="scientific">Bacteroides xylanisolvens CL03T12C04</name>
    <dbReference type="NCBI Taxonomy" id="997892"/>
    <lineage>
        <taxon>Bacteria</taxon>
        <taxon>Pseudomonadati</taxon>
        <taxon>Bacteroidota</taxon>
        <taxon>Bacteroidia</taxon>
        <taxon>Bacteroidales</taxon>
        <taxon>Bacteroidaceae</taxon>
        <taxon>Bacteroides</taxon>
    </lineage>
</organism>
<dbReference type="EMBL" id="AGXE01000006">
    <property type="protein sequence ID" value="EIY87597.1"/>
    <property type="molecule type" value="Genomic_DNA"/>
</dbReference>
<dbReference type="HOGENOM" id="CLU_3395243_0_0_10"/>
<gene>
    <name evidence="1" type="ORF">HMPREF1074_01174</name>
</gene>
<accession>I9AJT9</accession>
<protein>
    <submittedName>
        <fullName evidence="1">Uncharacterized protein</fullName>
    </submittedName>
</protein>
<reference evidence="1 2" key="1">
    <citation type="submission" date="2012-02" db="EMBL/GenBank/DDBJ databases">
        <title>The Genome Sequence of Bacteroides xylanisolvens CL03T12C04.</title>
        <authorList>
            <consortium name="The Broad Institute Genome Sequencing Platform"/>
            <person name="Earl A."/>
            <person name="Ward D."/>
            <person name="Feldgarden M."/>
            <person name="Gevers D."/>
            <person name="Zitomersky N.L."/>
            <person name="Coyne M.J."/>
            <person name="Comstock L.E."/>
            <person name="Young S.K."/>
            <person name="Zeng Q."/>
            <person name="Gargeya S."/>
            <person name="Fitzgerald M."/>
            <person name="Haas B."/>
            <person name="Abouelleil A."/>
            <person name="Alvarado L."/>
            <person name="Arachchi H.M."/>
            <person name="Berlin A."/>
            <person name="Chapman S.B."/>
            <person name="Gearin G."/>
            <person name="Goldberg J."/>
            <person name="Griggs A."/>
            <person name="Gujja S."/>
            <person name="Hansen M."/>
            <person name="Heiman D."/>
            <person name="Howarth C."/>
            <person name="Larimer J."/>
            <person name="Lui A."/>
            <person name="MacDonald P.J.P."/>
            <person name="McCowen C."/>
            <person name="Montmayeur A."/>
            <person name="Murphy C."/>
            <person name="Neiman D."/>
            <person name="Pearson M."/>
            <person name="Priest M."/>
            <person name="Roberts A."/>
            <person name="Saif S."/>
            <person name="Shea T."/>
            <person name="Sisk P."/>
            <person name="Stolte C."/>
            <person name="Sykes S."/>
            <person name="Wortman J."/>
            <person name="Nusbaum C."/>
            <person name="Birren B."/>
        </authorList>
    </citation>
    <scope>NUCLEOTIDE SEQUENCE [LARGE SCALE GENOMIC DNA]</scope>
    <source>
        <strain evidence="1 2">CL03T12C04</strain>
    </source>
</reference>
<proteinExistence type="predicted"/>
<evidence type="ECO:0000313" key="1">
    <source>
        <dbReference type="EMBL" id="EIY87597.1"/>
    </source>
</evidence>
<sequence length="31" mass="3685">MVIIQTNLIIIVINKRYLINKIDETNELPFI</sequence>
<comment type="caution">
    <text evidence="1">The sequence shown here is derived from an EMBL/GenBank/DDBJ whole genome shotgun (WGS) entry which is preliminary data.</text>
</comment>
<evidence type="ECO:0000313" key="2">
    <source>
        <dbReference type="Proteomes" id="UP000003566"/>
    </source>
</evidence>